<keyword evidence="2" id="KW-0238">DNA-binding</keyword>
<evidence type="ECO:0000313" key="5">
    <source>
        <dbReference type="EMBL" id="MBU6080773.1"/>
    </source>
</evidence>
<dbReference type="Pfam" id="PF01047">
    <property type="entry name" value="MarR"/>
    <property type="match status" value="1"/>
</dbReference>
<protein>
    <submittedName>
        <fullName evidence="5">MarR family transcriptional regulator</fullName>
    </submittedName>
</protein>
<proteinExistence type="predicted"/>
<evidence type="ECO:0000256" key="2">
    <source>
        <dbReference type="ARBA" id="ARBA00023125"/>
    </source>
</evidence>
<dbReference type="PROSITE" id="PS50995">
    <property type="entry name" value="HTH_MARR_2"/>
    <property type="match status" value="1"/>
</dbReference>
<reference evidence="5 6" key="1">
    <citation type="journal article" date="2011" name="Int. J. Syst. Evol. Microbiol.">
        <title>Allobacillus halotolerans gen. nov., sp. nov. isolated from shrimp paste.</title>
        <authorList>
            <person name="Sheu S.Y."/>
            <person name="Arun A.B."/>
            <person name="Jiang S.R."/>
            <person name="Young C.C."/>
            <person name="Chen W.M."/>
        </authorList>
    </citation>
    <scope>NUCLEOTIDE SEQUENCE [LARGE SCALE GENOMIC DNA]</scope>
    <source>
        <strain evidence="5 6">LMG 24826</strain>
    </source>
</reference>
<dbReference type="EMBL" id="JAHLZF010000008">
    <property type="protein sequence ID" value="MBU6080773.1"/>
    <property type="molecule type" value="Genomic_DNA"/>
</dbReference>
<organism evidence="5 6">
    <name type="scientific">Allobacillus halotolerans</name>
    <dbReference type="NCBI Taxonomy" id="570278"/>
    <lineage>
        <taxon>Bacteria</taxon>
        <taxon>Bacillati</taxon>
        <taxon>Bacillota</taxon>
        <taxon>Bacilli</taxon>
        <taxon>Bacillales</taxon>
        <taxon>Bacillaceae</taxon>
        <taxon>Allobacillus</taxon>
    </lineage>
</organism>
<dbReference type="Gene3D" id="1.10.10.10">
    <property type="entry name" value="Winged helix-like DNA-binding domain superfamily/Winged helix DNA-binding domain"/>
    <property type="match status" value="1"/>
</dbReference>
<keyword evidence="1" id="KW-0805">Transcription regulation</keyword>
<dbReference type="InterPro" id="IPR036388">
    <property type="entry name" value="WH-like_DNA-bd_sf"/>
</dbReference>
<accession>A0ABS6GNX6</accession>
<sequence>MQEKLVYQVGMVAHLLENQYNDQLAVHGLTVAQSKVLFLLVENGPLSQVELQQYLYIKGSTMTGIIDSLLMKDLVEKSDSKVDKRSKIITINEKGRKLDQDLWENLNVQENELMDGFSEEEAALFLKWLQRMKSNLLIQEEGVK</sequence>
<comment type="caution">
    <text evidence="5">The sequence shown here is derived from an EMBL/GenBank/DDBJ whole genome shotgun (WGS) entry which is preliminary data.</text>
</comment>
<dbReference type="PRINTS" id="PR00598">
    <property type="entry name" value="HTHMARR"/>
</dbReference>
<dbReference type="SMART" id="SM00347">
    <property type="entry name" value="HTH_MARR"/>
    <property type="match status" value="1"/>
</dbReference>
<dbReference type="InterPro" id="IPR000835">
    <property type="entry name" value="HTH_MarR-typ"/>
</dbReference>
<evidence type="ECO:0000259" key="4">
    <source>
        <dbReference type="PROSITE" id="PS50995"/>
    </source>
</evidence>
<dbReference type="InterPro" id="IPR036390">
    <property type="entry name" value="WH_DNA-bd_sf"/>
</dbReference>
<keyword evidence="6" id="KW-1185">Reference proteome</keyword>
<evidence type="ECO:0000256" key="3">
    <source>
        <dbReference type="ARBA" id="ARBA00023163"/>
    </source>
</evidence>
<dbReference type="PANTHER" id="PTHR42756">
    <property type="entry name" value="TRANSCRIPTIONAL REGULATOR, MARR"/>
    <property type="match status" value="1"/>
</dbReference>
<dbReference type="PANTHER" id="PTHR42756:SF1">
    <property type="entry name" value="TRANSCRIPTIONAL REPRESSOR OF EMRAB OPERON"/>
    <property type="match status" value="1"/>
</dbReference>
<feature type="domain" description="HTH marR-type" evidence="4">
    <location>
        <begin position="2"/>
        <end position="134"/>
    </location>
</feature>
<gene>
    <name evidence="5" type="ORF">KQ486_07055</name>
</gene>
<evidence type="ECO:0000256" key="1">
    <source>
        <dbReference type="ARBA" id="ARBA00023015"/>
    </source>
</evidence>
<keyword evidence="3" id="KW-0804">Transcription</keyword>
<dbReference type="SUPFAM" id="SSF46785">
    <property type="entry name" value="Winged helix' DNA-binding domain"/>
    <property type="match status" value="1"/>
</dbReference>
<name>A0ABS6GNX6_9BACI</name>
<dbReference type="Proteomes" id="UP000812672">
    <property type="component" value="Unassembled WGS sequence"/>
</dbReference>
<evidence type="ECO:0000313" key="6">
    <source>
        <dbReference type="Proteomes" id="UP000812672"/>
    </source>
</evidence>